<comment type="caution">
    <text evidence="1">The sequence shown here is derived from an EMBL/GenBank/DDBJ whole genome shotgun (WGS) entry which is preliminary data.</text>
</comment>
<evidence type="ECO:0000313" key="1">
    <source>
        <dbReference type="EMBL" id="KAB0451087.1"/>
    </source>
</evidence>
<dbReference type="AlphaFoldDB" id="A0A643CK75"/>
<dbReference type="InterPro" id="IPR008927">
    <property type="entry name" value="6-PGluconate_DH-like_C_sf"/>
</dbReference>
<proteinExistence type="predicted"/>
<name>A0A643CK75_ANAMA</name>
<protein>
    <submittedName>
        <fullName evidence="1">3-hydroxyacyl-CoA dehydrogenase</fullName>
    </submittedName>
</protein>
<reference evidence="1" key="1">
    <citation type="submission" date="2019-08" db="EMBL/GenBank/DDBJ databases">
        <authorList>
            <person name="Amaro Estrada I."/>
            <person name="Quiroz Castaneda R.E."/>
            <person name="Martinez Ocampo F."/>
            <person name="Rodriguez Camarillo S.D."/>
        </authorList>
    </citation>
    <scope>NUCLEOTIDE SEQUENCE</scope>
    <source>
        <strain evidence="1">MEX-30-184-02</strain>
    </source>
</reference>
<dbReference type="SUPFAM" id="SSF48179">
    <property type="entry name" value="6-phosphogluconate dehydrogenase C-terminal domain-like"/>
    <property type="match status" value="1"/>
</dbReference>
<dbReference type="Gene3D" id="1.10.1040.50">
    <property type="match status" value="1"/>
</dbReference>
<dbReference type="EMBL" id="VTCY01000016">
    <property type="protein sequence ID" value="KAB0451087.1"/>
    <property type="molecule type" value="Genomic_DNA"/>
</dbReference>
<organism evidence="1">
    <name type="scientific">Anaplasma marginale</name>
    <dbReference type="NCBI Taxonomy" id="770"/>
    <lineage>
        <taxon>Bacteria</taxon>
        <taxon>Pseudomonadati</taxon>
        <taxon>Pseudomonadota</taxon>
        <taxon>Alphaproteobacteria</taxon>
        <taxon>Rickettsiales</taxon>
        <taxon>Anaplasmataceae</taxon>
        <taxon>Anaplasma</taxon>
    </lineage>
</organism>
<accession>A0A643CK75</accession>
<gene>
    <name evidence="1" type="ORF">FY207_04530</name>
</gene>
<sequence>MCTWRIAGSTWLLVSFLEGLLRIKKLAVLDPTLSSVRAVEALIPREGGLVLFCNDVAAASKKFDQRVEPRNFDPKCCDLSGVDWVVELIAGGVDEKAKFYSAVAPDNVACFLSSDVQPALRDELRKKVPEQLLRKLTSIRFPTFFRGASVLELVPHSGESEDIISSIKELYKGVLEVFTYSEGEGELFDKIGYFWVATCVSAAYECGIGVEVADHLIANERTGIPLPGPFSILDTLGLDNFIAFLDDLVQLLGENDPLRAARAKLPDVVFAMIADGFTGSSGGRGGFYRAYDVRDGKMEQVIDLSSGLYRGIKSGDSTLAEPHADDRFNRFSRLVWGEFFLYVNYLVGSRGEKAVSAVDSVLQAGYGWKYGVRALAEIVNVKLDLQK</sequence>